<gene>
    <name evidence="8" type="primary">galU</name>
    <name evidence="8" type="ORF">COY93_03615</name>
</gene>
<dbReference type="InterPro" id="IPR005835">
    <property type="entry name" value="NTP_transferase_dom"/>
</dbReference>
<evidence type="ECO:0000256" key="3">
    <source>
        <dbReference type="ARBA" id="ARBA00022679"/>
    </source>
</evidence>
<dbReference type="Proteomes" id="UP000230973">
    <property type="component" value="Unassembled WGS sequence"/>
</dbReference>
<reference evidence="9" key="1">
    <citation type="submission" date="2017-09" db="EMBL/GenBank/DDBJ databases">
        <title>Depth-based differentiation of microbial function through sediment-hosted aquifers and enrichment of novel symbionts in the deep terrestrial subsurface.</title>
        <authorList>
            <person name="Probst A.J."/>
            <person name="Ladd B."/>
            <person name="Jarett J.K."/>
            <person name="Geller-Mcgrath D.E."/>
            <person name="Sieber C.M.K."/>
            <person name="Emerson J.B."/>
            <person name="Anantharaman K."/>
            <person name="Thomas B.C."/>
            <person name="Malmstrom R."/>
            <person name="Stieglmeier M."/>
            <person name="Klingl A."/>
            <person name="Woyke T."/>
            <person name="Ryan C.M."/>
            <person name="Banfield J.F."/>
        </authorList>
    </citation>
    <scope>NUCLEOTIDE SEQUENCE [LARGE SCALE GENOMIC DNA]</scope>
</reference>
<evidence type="ECO:0000256" key="6">
    <source>
        <dbReference type="RuleBase" id="RU361259"/>
    </source>
</evidence>
<dbReference type="GO" id="GO:0006011">
    <property type="term" value="P:UDP-alpha-D-glucose metabolic process"/>
    <property type="evidence" value="ECO:0007669"/>
    <property type="project" value="InterPro"/>
</dbReference>
<evidence type="ECO:0000313" key="8">
    <source>
        <dbReference type="EMBL" id="PIY62177.1"/>
    </source>
</evidence>
<feature type="domain" description="Nucleotidyl transferase" evidence="7">
    <location>
        <begin position="5"/>
        <end position="268"/>
    </location>
</feature>
<dbReference type="SUPFAM" id="SSF53448">
    <property type="entry name" value="Nucleotide-diphospho-sugar transferases"/>
    <property type="match status" value="1"/>
</dbReference>
<proteinExistence type="inferred from homology"/>
<accession>A0A2M7Q9B3</accession>
<dbReference type="PANTHER" id="PTHR43197:SF1">
    <property type="entry name" value="UTP--GLUCOSE-1-PHOSPHATE URIDYLYLTRANSFERASE"/>
    <property type="match status" value="1"/>
</dbReference>
<dbReference type="EMBL" id="PFLC01000050">
    <property type="protein sequence ID" value="PIY62177.1"/>
    <property type="molecule type" value="Genomic_DNA"/>
</dbReference>
<dbReference type="InterPro" id="IPR005771">
    <property type="entry name" value="GalU_uridylyltTrfase_bac/arc"/>
</dbReference>
<evidence type="ECO:0000256" key="2">
    <source>
        <dbReference type="ARBA" id="ARBA00012415"/>
    </source>
</evidence>
<evidence type="ECO:0000259" key="7">
    <source>
        <dbReference type="Pfam" id="PF00483"/>
    </source>
</evidence>
<dbReference type="EC" id="2.7.7.9" evidence="2 6"/>
<dbReference type="Pfam" id="PF00483">
    <property type="entry name" value="NTP_transferase"/>
    <property type="match status" value="1"/>
</dbReference>
<dbReference type="PANTHER" id="PTHR43197">
    <property type="entry name" value="UTP--GLUCOSE-1-PHOSPHATE URIDYLYLTRANSFERASE"/>
    <property type="match status" value="1"/>
</dbReference>
<comment type="similarity">
    <text evidence="1 6">Belongs to the UDPGP type 2 family.</text>
</comment>
<keyword evidence="4 6" id="KW-0548">Nucleotidyltransferase</keyword>
<organism evidence="8 9">
    <name type="scientific">Candidatus Uhrbacteria bacterium CG_4_10_14_0_8_um_filter_58_22</name>
    <dbReference type="NCBI Taxonomy" id="1975029"/>
    <lineage>
        <taxon>Bacteria</taxon>
        <taxon>Candidatus Uhriibacteriota</taxon>
    </lineage>
</organism>
<keyword evidence="3 6" id="KW-0808">Transferase</keyword>
<comment type="catalytic activity">
    <reaction evidence="5 6">
        <text>alpha-D-glucose 1-phosphate + UTP + H(+) = UDP-alpha-D-glucose + diphosphate</text>
        <dbReference type="Rhea" id="RHEA:19889"/>
        <dbReference type="ChEBI" id="CHEBI:15378"/>
        <dbReference type="ChEBI" id="CHEBI:33019"/>
        <dbReference type="ChEBI" id="CHEBI:46398"/>
        <dbReference type="ChEBI" id="CHEBI:58601"/>
        <dbReference type="ChEBI" id="CHEBI:58885"/>
        <dbReference type="EC" id="2.7.7.9"/>
    </reaction>
</comment>
<dbReference type="AlphaFoldDB" id="A0A2M7Q9B3"/>
<evidence type="ECO:0000256" key="4">
    <source>
        <dbReference type="ARBA" id="ARBA00022695"/>
    </source>
</evidence>
<sequence length="294" mass="33055">MKIRKAIIPVAGMGTRFLPATKAQPKEMLALVDKPIIQYIVEEAVAAGIEQIIFVTSSSKRSIEDHFDANFELEYRLKEKGKLKELKTVQDISNLASFVFVRQKEPKGDGHAILQTKDIVGDEPCAVMFGEEIVDSPDKPCIGQLMEIYEKYDAPVIAVERIPQEDLHRYGVIDGEKVSDRTHKMTDWVEKPAPGEAPTDLIFTGKSVITPEVMQLLENAPAGKDGEIRLADAFKQLLENKRPLYAYEFEGRRYDCGNKTQFLIASVDYGLKDKEANKDGRFADYIKKRAAELS</sequence>
<evidence type="ECO:0000256" key="1">
    <source>
        <dbReference type="ARBA" id="ARBA00006890"/>
    </source>
</evidence>
<comment type="caution">
    <text evidence="8">The sequence shown here is derived from an EMBL/GenBank/DDBJ whole genome shotgun (WGS) entry which is preliminary data.</text>
</comment>
<dbReference type="Gene3D" id="3.90.550.10">
    <property type="entry name" value="Spore Coat Polysaccharide Biosynthesis Protein SpsA, Chain A"/>
    <property type="match status" value="1"/>
</dbReference>
<dbReference type="CDD" id="cd02541">
    <property type="entry name" value="UGPase_prokaryotic"/>
    <property type="match status" value="1"/>
</dbReference>
<dbReference type="GO" id="GO:0003983">
    <property type="term" value="F:UTP:glucose-1-phosphate uridylyltransferase activity"/>
    <property type="evidence" value="ECO:0007669"/>
    <property type="project" value="UniProtKB-EC"/>
</dbReference>
<dbReference type="InterPro" id="IPR029044">
    <property type="entry name" value="Nucleotide-diphossugar_trans"/>
</dbReference>
<evidence type="ECO:0000256" key="5">
    <source>
        <dbReference type="ARBA" id="ARBA00048128"/>
    </source>
</evidence>
<evidence type="ECO:0000313" key="9">
    <source>
        <dbReference type="Proteomes" id="UP000230973"/>
    </source>
</evidence>
<dbReference type="NCBIfam" id="TIGR01099">
    <property type="entry name" value="galU"/>
    <property type="match status" value="1"/>
</dbReference>
<name>A0A2M7Q9B3_9BACT</name>
<protein>
    <recommendedName>
        <fullName evidence="2 6">UTP--glucose-1-phosphate uridylyltransferase</fullName>
        <ecNumber evidence="2 6">2.7.7.9</ecNumber>
    </recommendedName>
    <alternativeName>
        <fullName evidence="6">UDP-glucose pyrophosphorylase</fullName>
    </alternativeName>
</protein>